<feature type="region of interest" description="Disordered" evidence="1">
    <location>
        <begin position="492"/>
        <end position="513"/>
    </location>
</feature>
<dbReference type="STRING" id="742152.A0A2H3JP19"/>
<dbReference type="PANTHER" id="PTHR12239:SF41">
    <property type="entry name" value="MEMBRANE ASSOCIATED PROTEIN, PUTATIVE-RELATED"/>
    <property type="match status" value="1"/>
</dbReference>
<dbReference type="InterPro" id="IPR052293">
    <property type="entry name" value="SRRP"/>
</dbReference>
<feature type="compositionally biased region" description="Polar residues" evidence="1">
    <location>
        <begin position="498"/>
        <end position="512"/>
    </location>
</feature>
<evidence type="ECO:0000256" key="1">
    <source>
        <dbReference type="SAM" id="MobiDB-lite"/>
    </source>
</evidence>
<feature type="compositionally biased region" description="Polar residues" evidence="1">
    <location>
        <begin position="81"/>
        <end position="95"/>
    </location>
</feature>
<dbReference type="OrthoDB" id="2804291at2759"/>
<feature type="region of interest" description="Disordered" evidence="1">
    <location>
        <begin position="320"/>
        <end position="466"/>
    </location>
</feature>
<feature type="compositionally biased region" description="Polar residues" evidence="1">
    <location>
        <begin position="700"/>
        <end position="711"/>
    </location>
</feature>
<dbReference type="Proteomes" id="UP000218811">
    <property type="component" value="Unassembled WGS sequence"/>
</dbReference>
<feature type="compositionally biased region" description="Basic and acidic residues" evidence="1">
    <location>
        <begin position="791"/>
        <end position="810"/>
    </location>
</feature>
<name>A0A2H3JP19_WOLCO</name>
<dbReference type="PANTHER" id="PTHR12239">
    <property type="entry name" value="PROTEIN CBG20215-RELATED"/>
    <property type="match status" value="1"/>
</dbReference>
<feature type="compositionally biased region" description="Polar residues" evidence="1">
    <location>
        <begin position="599"/>
        <end position="608"/>
    </location>
</feature>
<protein>
    <submittedName>
        <fullName evidence="2">Uncharacterized protein</fullName>
    </submittedName>
</protein>
<proteinExistence type="predicted"/>
<sequence length="857" mass="93505">MVARPSFRQKQTETPTQPQQAAGSSSDPSPLASFKFTTIGQEPSLLSRLSDAQEGHVEYPMSPSSSPSPGPPPVDARHSTRLTLQDLLTNASDAGSSAPAVNGQDLLAFASDPSAVKQDNKDNIAPFPSIPPTFILPQGEETKAVHIDLLNPPNTARSVPTASLSARLTPDRLDASGSAARVKVRSSNSPVDASITRGDDIFQRPQPAVPQPPSPTELIALIGQVALERAEWNGLQTLMDRCRVEHEEYLSRNDDTVRALHREREQAQRVFGTAAAAFAKLEFLHAQQEQRWDTEQQKAERALADAQRLVQERKRAEEAAEAARKAAAEAEQARKEAAEAEQREAERKAAEEAERKAAEETERKAAEEAERRRQAVEEEQRRVAEEQRKAAEEEQRKAAEEQQRMIAEEEKRRAAEEEKRRAAEEERRKATEEEQRKIVEEKAAEEKQQKAEEAARKELQAEQEQKRAEIAAMKRAIWDDNVKKRELKARLEKEKETANSSSAAFTPSSAVTVNGAPQEGYAVEALRASQPNKPLSGGVKLSNAIESRAAGAAQAPVDSPLTESPAQHVRSKSPMRPPLMPSASTNSAHVAAFSEKNAQHTSTVTSKAKSPKRVSAQPAKSQPTVDGNAPRPQHIASGTSGTAADEKSQLLPLKQEQASEHELLHPATAHKTGPAPASLQHAEIPSPPPSMNQLHPGGNPSASAALGSNGTPGRPARNTPTAAPQIGLASDVALRPPNGDAPTQQTQSLSQRITHPASNWQQSRNLRERSADTDFDGWVNSAITPADDYEEQRHVHAYHERSPSQEREQSPRYTYRANEYRSSPAGRPTLFQLVRIGKTPAHAIPRVCSSWPYTLAG</sequence>
<feature type="region of interest" description="Disordered" evidence="1">
    <location>
        <begin position="114"/>
        <end position="134"/>
    </location>
</feature>
<gene>
    <name evidence="2" type="ORF">WOLCODRAFT_144622</name>
</gene>
<keyword evidence="3" id="KW-1185">Reference proteome</keyword>
<feature type="region of interest" description="Disordered" evidence="1">
    <location>
        <begin position="786"/>
        <end position="812"/>
    </location>
</feature>
<evidence type="ECO:0000313" key="2">
    <source>
        <dbReference type="EMBL" id="PCH43641.1"/>
    </source>
</evidence>
<organism evidence="2 3">
    <name type="scientific">Wolfiporia cocos (strain MD-104)</name>
    <name type="common">Brown rot fungus</name>
    <dbReference type="NCBI Taxonomy" id="742152"/>
    <lineage>
        <taxon>Eukaryota</taxon>
        <taxon>Fungi</taxon>
        <taxon>Dikarya</taxon>
        <taxon>Basidiomycota</taxon>
        <taxon>Agaricomycotina</taxon>
        <taxon>Agaricomycetes</taxon>
        <taxon>Polyporales</taxon>
        <taxon>Phaeolaceae</taxon>
        <taxon>Wolfiporia</taxon>
    </lineage>
</organism>
<evidence type="ECO:0000313" key="3">
    <source>
        <dbReference type="Proteomes" id="UP000218811"/>
    </source>
</evidence>
<dbReference type="EMBL" id="KB468146">
    <property type="protein sequence ID" value="PCH43641.1"/>
    <property type="molecule type" value="Genomic_DNA"/>
</dbReference>
<dbReference type="OMA" id="RITHPAS"/>
<feature type="compositionally biased region" description="Polar residues" evidence="1">
    <location>
        <begin position="741"/>
        <end position="764"/>
    </location>
</feature>
<reference evidence="2 3" key="1">
    <citation type="journal article" date="2012" name="Science">
        <title>The Paleozoic origin of enzymatic lignin decomposition reconstructed from 31 fungal genomes.</title>
        <authorList>
            <person name="Floudas D."/>
            <person name="Binder M."/>
            <person name="Riley R."/>
            <person name="Barry K."/>
            <person name="Blanchette R.A."/>
            <person name="Henrissat B."/>
            <person name="Martinez A.T."/>
            <person name="Otillar R."/>
            <person name="Spatafora J.W."/>
            <person name="Yadav J.S."/>
            <person name="Aerts A."/>
            <person name="Benoit I."/>
            <person name="Boyd A."/>
            <person name="Carlson A."/>
            <person name="Copeland A."/>
            <person name="Coutinho P.M."/>
            <person name="de Vries R.P."/>
            <person name="Ferreira P."/>
            <person name="Findley K."/>
            <person name="Foster B."/>
            <person name="Gaskell J."/>
            <person name="Glotzer D."/>
            <person name="Gorecki P."/>
            <person name="Heitman J."/>
            <person name="Hesse C."/>
            <person name="Hori C."/>
            <person name="Igarashi K."/>
            <person name="Jurgens J.A."/>
            <person name="Kallen N."/>
            <person name="Kersten P."/>
            <person name="Kohler A."/>
            <person name="Kuees U."/>
            <person name="Kumar T.K.A."/>
            <person name="Kuo A."/>
            <person name="LaButti K."/>
            <person name="Larrondo L.F."/>
            <person name="Lindquist E."/>
            <person name="Ling A."/>
            <person name="Lombard V."/>
            <person name="Lucas S."/>
            <person name="Lundell T."/>
            <person name="Martin R."/>
            <person name="McLaughlin D.J."/>
            <person name="Morgenstern I."/>
            <person name="Morin E."/>
            <person name="Murat C."/>
            <person name="Nagy L.G."/>
            <person name="Nolan M."/>
            <person name="Ohm R.A."/>
            <person name="Patyshakuliyeva A."/>
            <person name="Rokas A."/>
            <person name="Ruiz-Duenas F.J."/>
            <person name="Sabat G."/>
            <person name="Salamov A."/>
            <person name="Samejima M."/>
            <person name="Schmutz J."/>
            <person name="Slot J.C."/>
            <person name="St John F."/>
            <person name="Stenlid J."/>
            <person name="Sun H."/>
            <person name="Sun S."/>
            <person name="Syed K."/>
            <person name="Tsang A."/>
            <person name="Wiebenga A."/>
            <person name="Young D."/>
            <person name="Pisabarro A."/>
            <person name="Eastwood D.C."/>
            <person name="Martin F."/>
            <person name="Cullen D."/>
            <person name="Grigoriev I.V."/>
            <person name="Hibbett D.S."/>
        </authorList>
    </citation>
    <scope>NUCLEOTIDE SEQUENCE [LARGE SCALE GENOMIC DNA]</scope>
    <source>
        <strain evidence="2 3">MD-104</strain>
    </source>
</reference>
<feature type="region of interest" description="Disordered" evidence="1">
    <location>
        <begin position="1"/>
        <end position="100"/>
    </location>
</feature>
<accession>A0A2H3JP19</accession>
<feature type="region of interest" description="Disordered" evidence="1">
    <location>
        <begin position="548"/>
        <end position="768"/>
    </location>
</feature>
<dbReference type="AlphaFoldDB" id="A0A2H3JP19"/>